<feature type="repeat" description="RCC1" evidence="3">
    <location>
        <begin position="359"/>
        <end position="412"/>
    </location>
</feature>
<keyword evidence="1" id="KW-0344">Guanine-nucleotide releasing factor</keyword>
<comment type="caution">
    <text evidence="5">The sequence shown here is derived from an EMBL/GenBank/DDBJ whole genome shotgun (WGS) entry which is preliminary data.</text>
</comment>
<dbReference type="AlphaFoldDB" id="A0A9P6XJI2"/>
<feature type="repeat" description="RCC1" evidence="3">
    <location>
        <begin position="188"/>
        <end position="240"/>
    </location>
</feature>
<feature type="repeat" description="RCC1" evidence="3">
    <location>
        <begin position="294"/>
        <end position="358"/>
    </location>
</feature>
<name>A0A9P6XJI2_RHIOR</name>
<organism evidence="5 6">
    <name type="scientific">Rhizopus oryzae</name>
    <name type="common">Mucormycosis agent</name>
    <name type="synonym">Rhizopus arrhizus var. delemar</name>
    <dbReference type="NCBI Taxonomy" id="64495"/>
    <lineage>
        <taxon>Eukaryota</taxon>
        <taxon>Fungi</taxon>
        <taxon>Fungi incertae sedis</taxon>
        <taxon>Mucoromycota</taxon>
        <taxon>Mucoromycotina</taxon>
        <taxon>Mucoromycetes</taxon>
        <taxon>Mucorales</taxon>
        <taxon>Mucorineae</taxon>
        <taxon>Rhizopodaceae</taxon>
        <taxon>Rhizopus</taxon>
    </lineage>
</organism>
<dbReference type="SUPFAM" id="SSF50985">
    <property type="entry name" value="RCC1/BLIP-II"/>
    <property type="match status" value="1"/>
</dbReference>
<gene>
    <name evidence="5" type="ORF">G6F64_000791</name>
</gene>
<sequence>MANIKHVRRRRQPRQVPYHLRHTYLMRPMLPGKVFVCGSNDAGQLGIEDVEEKTSPVLLESLRSKDFVDIACGGMHSVALDSEGNLYSWGCNDEQVLGRAGKEAVPLKIDCKDTKFVKVACGDNATLALSEQGNVYSWGTYRGDDGPFGFAEGVQHQKEPLLYPFLKDKIVIDIASGANHSLALCSDGRVYAWGYNGQGQLGRSTVPRRPKASLRCDSVGLKNVKMIGAGSYHSLAVTHANELYAWGLNNYRQCVDVDDSFIFKPTRVPLPEHFGTIASVQGGEHFSVILTLKGDVYTFGRGDAGQLGLSKRTIDHLKVHPVGSTHSFYIPQPTQVLLSQAVTRISAGPEFVLVRTGCGEVFSWGFNSGHAIGNRSDQNEPTPCLVTCNHEMFVDILQVAAGGQHSAFITENF</sequence>
<feature type="repeat" description="RCC1" evidence="3">
    <location>
        <begin position="84"/>
        <end position="132"/>
    </location>
</feature>
<dbReference type="PROSITE" id="PS50012">
    <property type="entry name" value="RCC1_3"/>
    <property type="match status" value="7"/>
</dbReference>
<accession>A0A9P6XJI2</accession>
<dbReference type="InterPro" id="IPR009091">
    <property type="entry name" value="RCC1/BLIP-II"/>
</dbReference>
<protein>
    <recommendedName>
        <fullName evidence="4">RCC1-like domain-containing protein</fullName>
    </recommendedName>
</protein>
<evidence type="ECO:0000256" key="1">
    <source>
        <dbReference type="ARBA" id="ARBA00022658"/>
    </source>
</evidence>
<feature type="domain" description="RCC1-like" evidence="4">
    <location>
        <begin position="33"/>
        <end position="407"/>
    </location>
</feature>
<dbReference type="PANTHER" id="PTHR45982:SF1">
    <property type="entry name" value="REGULATOR OF CHROMOSOME CONDENSATION"/>
    <property type="match status" value="1"/>
</dbReference>
<proteinExistence type="predicted"/>
<dbReference type="PRINTS" id="PR00633">
    <property type="entry name" value="RCCNDNSATION"/>
</dbReference>
<evidence type="ECO:0000256" key="2">
    <source>
        <dbReference type="ARBA" id="ARBA00022737"/>
    </source>
</evidence>
<dbReference type="EMBL" id="JAANQT010000053">
    <property type="protein sequence ID" value="KAG1315291.1"/>
    <property type="molecule type" value="Genomic_DNA"/>
</dbReference>
<dbReference type="InterPro" id="IPR058923">
    <property type="entry name" value="RCC1-like_dom"/>
</dbReference>
<keyword evidence="2" id="KW-0677">Repeat</keyword>
<dbReference type="InterPro" id="IPR051553">
    <property type="entry name" value="Ran_GTPase-activating"/>
</dbReference>
<dbReference type="Proteomes" id="UP000716291">
    <property type="component" value="Unassembled WGS sequence"/>
</dbReference>
<dbReference type="Gene3D" id="2.130.10.30">
    <property type="entry name" value="Regulator of chromosome condensation 1/beta-lactamase-inhibitor protein II"/>
    <property type="match status" value="1"/>
</dbReference>
<keyword evidence="6" id="KW-1185">Reference proteome</keyword>
<dbReference type="PANTHER" id="PTHR45982">
    <property type="entry name" value="REGULATOR OF CHROMOSOME CONDENSATION"/>
    <property type="match status" value="1"/>
</dbReference>
<evidence type="ECO:0000313" key="5">
    <source>
        <dbReference type="EMBL" id="KAG1315291.1"/>
    </source>
</evidence>
<dbReference type="InterPro" id="IPR000408">
    <property type="entry name" value="Reg_chr_condens"/>
</dbReference>
<feature type="repeat" description="RCC1" evidence="3">
    <location>
        <begin position="133"/>
        <end position="187"/>
    </location>
</feature>
<feature type="repeat" description="RCC1" evidence="3">
    <location>
        <begin position="32"/>
        <end position="83"/>
    </location>
</feature>
<feature type="repeat" description="RCC1" evidence="3">
    <location>
        <begin position="241"/>
        <end position="293"/>
    </location>
</feature>
<dbReference type="Pfam" id="PF25390">
    <property type="entry name" value="WD40_RLD"/>
    <property type="match status" value="1"/>
</dbReference>
<evidence type="ECO:0000313" key="6">
    <source>
        <dbReference type="Proteomes" id="UP000716291"/>
    </source>
</evidence>
<dbReference type="GO" id="GO:0005737">
    <property type="term" value="C:cytoplasm"/>
    <property type="evidence" value="ECO:0007669"/>
    <property type="project" value="TreeGrafter"/>
</dbReference>
<evidence type="ECO:0000259" key="4">
    <source>
        <dbReference type="Pfam" id="PF25390"/>
    </source>
</evidence>
<dbReference type="GO" id="GO:0005085">
    <property type="term" value="F:guanyl-nucleotide exchange factor activity"/>
    <property type="evidence" value="ECO:0007669"/>
    <property type="project" value="TreeGrafter"/>
</dbReference>
<reference evidence="5" key="1">
    <citation type="journal article" date="2020" name="Microb. Genom.">
        <title>Genetic diversity of clinical and environmental Mucorales isolates obtained from an investigation of mucormycosis cases among solid organ transplant recipients.</title>
        <authorList>
            <person name="Nguyen M.H."/>
            <person name="Kaul D."/>
            <person name="Muto C."/>
            <person name="Cheng S.J."/>
            <person name="Richter R.A."/>
            <person name="Bruno V.M."/>
            <person name="Liu G."/>
            <person name="Beyhan S."/>
            <person name="Sundermann A.J."/>
            <person name="Mounaud S."/>
            <person name="Pasculle A.W."/>
            <person name="Nierman W.C."/>
            <person name="Driscoll E."/>
            <person name="Cumbie R."/>
            <person name="Clancy C.J."/>
            <person name="Dupont C.L."/>
        </authorList>
    </citation>
    <scope>NUCLEOTIDE SEQUENCE</scope>
    <source>
        <strain evidence="5">GL11</strain>
    </source>
</reference>
<dbReference type="PROSITE" id="PS00626">
    <property type="entry name" value="RCC1_2"/>
    <property type="match status" value="3"/>
</dbReference>
<evidence type="ECO:0000256" key="3">
    <source>
        <dbReference type="PROSITE-ProRule" id="PRU00235"/>
    </source>
</evidence>